<keyword evidence="5 7" id="KW-0573">Peptidoglycan synthesis</keyword>
<dbReference type="RefSeq" id="WP_201429431.1">
    <property type="nucleotide sequence ID" value="NZ_JAEQBW010000001.1"/>
</dbReference>
<evidence type="ECO:0000313" key="11">
    <source>
        <dbReference type="Proteomes" id="UP000611723"/>
    </source>
</evidence>
<keyword evidence="3" id="KW-0808">Transferase</keyword>
<dbReference type="EMBL" id="JAEQBW010000001">
    <property type="protein sequence ID" value="MBK6263744.1"/>
    <property type="molecule type" value="Genomic_DNA"/>
</dbReference>
<protein>
    <submittedName>
        <fullName evidence="10">L,D-transpeptidase family protein</fullName>
    </submittedName>
</protein>
<feature type="active site" description="Nucleophile" evidence="7">
    <location>
        <position position="162"/>
    </location>
</feature>
<evidence type="ECO:0000256" key="2">
    <source>
        <dbReference type="ARBA" id="ARBA00005992"/>
    </source>
</evidence>
<feature type="signal peptide" evidence="8">
    <location>
        <begin position="1"/>
        <end position="18"/>
    </location>
</feature>
<evidence type="ECO:0000256" key="7">
    <source>
        <dbReference type="PROSITE-ProRule" id="PRU01373"/>
    </source>
</evidence>
<dbReference type="GO" id="GO:0008360">
    <property type="term" value="P:regulation of cell shape"/>
    <property type="evidence" value="ECO:0007669"/>
    <property type="project" value="UniProtKB-UniRule"/>
</dbReference>
<dbReference type="GO" id="GO:0009252">
    <property type="term" value="P:peptidoglycan biosynthetic process"/>
    <property type="evidence" value="ECO:0007669"/>
    <property type="project" value="UniProtKB-KW"/>
</dbReference>
<dbReference type="Proteomes" id="UP000611723">
    <property type="component" value="Unassembled WGS sequence"/>
</dbReference>
<keyword evidence="4 7" id="KW-0133">Cell shape</keyword>
<evidence type="ECO:0000256" key="5">
    <source>
        <dbReference type="ARBA" id="ARBA00022984"/>
    </source>
</evidence>
<keyword evidence="6 7" id="KW-0961">Cell wall biogenesis/degradation</keyword>
<comment type="pathway">
    <text evidence="1 7">Cell wall biogenesis; peptidoglycan biosynthesis.</text>
</comment>
<dbReference type="GO" id="GO:0071555">
    <property type="term" value="P:cell wall organization"/>
    <property type="evidence" value="ECO:0007669"/>
    <property type="project" value="UniProtKB-UniRule"/>
</dbReference>
<evidence type="ECO:0000259" key="9">
    <source>
        <dbReference type="PROSITE" id="PS52029"/>
    </source>
</evidence>
<comment type="caution">
    <text evidence="10">The sequence shown here is derived from an EMBL/GenBank/DDBJ whole genome shotgun (WGS) entry which is preliminary data.</text>
</comment>
<evidence type="ECO:0000256" key="3">
    <source>
        <dbReference type="ARBA" id="ARBA00022679"/>
    </source>
</evidence>
<dbReference type="PROSITE" id="PS52029">
    <property type="entry name" value="LD_TPASE"/>
    <property type="match status" value="1"/>
</dbReference>
<evidence type="ECO:0000256" key="4">
    <source>
        <dbReference type="ARBA" id="ARBA00022960"/>
    </source>
</evidence>
<dbReference type="InterPro" id="IPR005490">
    <property type="entry name" value="LD_TPept_cat_dom"/>
</dbReference>
<keyword evidence="11" id="KW-1185">Reference proteome</keyword>
<reference evidence="10" key="1">
    <citation type="submission" date="2021-01" db="EMBL/GenBank/DDBJ databases">
        <title>Marivirga aurantiaca sp. nov., isolated from intertidal surface sediments.</title>
        <authorList>
            <person name="Zhang M."/>
        </authorList>
    </citation>
    <scope>NUCLEOTIDE SEQUENCE</scope>
    <source>
        <strain evidence="10">S37H4</strain>
    </source>
</reference>
<accession>A0A934WVE2</accession>
<dbReference type="PANTHER" id="PTHR36699:SF1">
    <property type="entry name" value="L,D-TRANSPEPTIDASE YAFK-RELATED"/>
    <property type="match status" value="1"/>
</dbReference>
<gene>
    <name evidence="10" type="ORF">JKA74_01750</name>
</gene>
<evidence type="ECO:0000313" key="10">
    <source>
        <dbReference type="EMBL" id="MBK6263744.1"/>
    </source>
</evidence>
<dbReference type="SUPFAM" id="SSF141523">
    <property type="entry name" value="L,D-transpeptidase catalytic domain-like"/>
    <property type="match status" value="1"/>
</dbReference>
<dbReference type="PANTHER" id="PTHR36699">
    <property type="entry name" value="LD-TRANSPEPTIDASE"/>
    <property type="match status" value="1"/>
</dbReference>
<proteinExistence type="inferred from homology"/>
<feature type="active site" description="Proton donor/acceptor" evidence="7">
    <location>
        <position position="154"/>
    </location>
</feature>
<dbReference type="AlphaFoldDB" id="A0A934WVE2"/>
<dbReference type="CDD" id="cd16913">
    <property type="entry name" value="YkuD_like"/>
    <property type="match status" value="1"/>
</dbReference>
<dbReference type="Pfam" id="PF03734">
    <property type="entry name" value="YkuD"/>
    <property type="match status" value="1"/>
</dbReference>
<dbReference type="GO" id="GO:0004180">
    <property type="term" value="F:carboxypeptidase activity"/>
    <property type="evidence" value="ECO:0007669"/>
    <property type="project" value="UniProtKB-ARBA"/>
</dbReference>
<feature type="domain" description="L,D-TPase catalytic" evidence="9">
    <location>
        <begin position="60"/>
        <end position="193"/>
    </location>
</feature>
<evidence type="ECO:0000256" key="6">
    <source>
        <dbReference type="ARBA" id="ARBA00023316"/>
    </source>
</evidence>
<sequence>MNKIAILIILGTSLSALVSPTDFLTEQKRYQRVRTSIADKEQLISEKLLKNGLALDNLNILIIAYKEEDQLELYAKKKDELTYQKLITYDVCAKSGQAGPKRKQGDYQVPEGFYHVDRYNPASNFYLSLGINYPNLSDKRKSKADNLGGDIFIHGSCVTIGCLPMTTDKIKEIYLYAIHARNNGQMKIPVYIFPFKMTNQNFNTYKNRYSNNKELLDFWANLKTGYDIFSREKKELKVTVEADGDYVF</sequence>
<dbReference type="InterPro" id="IPR038063">
    <property type="entry name" value="Transpep_catalytic_dom"/>
</dbReference>
<organism evidence="10 11">
    <name type="scientific">Marivirga aurantiaca</name>
    <dbReference type="NCBI Taxonomy" id="2802615"/>
    <lineage>
        <taxon>Bacteria</taxon>
        <taxon>Pseudomonadati</taxon>
        <taxon>Bacteroidota</taxon>
        <taxon>Cytophagia</taxon>
        <taxon>Cytophagales</taxon>
        <taxon>Marivirgaceae</taxon>
        <taxon>Marivirga</taxon>
    </lineage>
</organism>
<evidence type="ECO:0000256" key="8">
    <source>
        <dbReference type="SAM" id="SignalP"/>
    </source>
</evidence>
<dbReference type="GO" id="GO:0016740">
    <property type="term" value="F:transferase activity"/>
    <property type="evidence" value="ECO:0007669"/>
    <property type="project" value="UniProtKB-KW"/>
</dbReference>
<keyword evidence="8" id="KW-0732">Signal</keyword>
<feature type="chain" id="PRO_5038072543" evidence="8">
    <location>
        <begin position="19"/>
        <end position="248"/>
    </location>
</feature>
<comment type="similarity">
    <text evidence="2">Belongs to the YkuD family.</text>
</comment>
<name>A0A934WVE2_9BACT</name>
<evidence type="ECO:0000256" key="1">
    <source>
        <dbReference type="ARBA" id="ARBA00004752"/>
    </source>
</evidence>